<sequence length="342" mass="39256">MTTPFHLFSLPYLPLKQVLDNVGPEALIILSLCSLRSKSIVVSYRGLSKNVQLKLHFGSKDSLEGSDESEEIIHTYIQLRVEQTGKLPMDETLETVRIGNFENVPVKMENNFVKGKNLITYWEDRMTGLAAIGDYGREIFNRDISEVCIGEKQAEDDHRRAAEWVKNSQGTIQSLHCNFKPKIDKDLDFILEYFNYTKKLHLAVKPSQHYSPAKLPNFQIGTLDVFFSFWIKQRDLLTMDSKTVTLYGSKLTNQDCNVFLKHWLAGECSKVKDLSVGVSEMIDYQIVFDGVDFVERESDLERVFVDEDGTDYTIMGGYDVKRSNITATITKQSSSHFWFIVW</sequence>
<dbReference type="Pfam" id="PF07735">
    <property type="entry name" value="FBA_2"/>
    <property type="match status" value="1"/>
</dbReference>
<feature type="domain" description="F-box" evidence="1">
    <location>
        <begin position="4"/>
        <end position="51"/>
    </location>
</feature>
<dbReference type="PANTHER" id="PTHR21503:SF8">
    <property type="entry name" value="F-BOX ASSOCIATED DOMAIN-CONTAINING PROTEIN-RELATED"/>
    <property type="match status" value="1"/>
</dbReference>
<gene>
    <name evidence="2" type="ORF">CRE_04149</name>
</gene>
<dbReference type="GeneID" id="9828190"/>
<evidence type="ECO:0000313" key="3">
    <source>
        <dbReference type="Proteomes" id="UP000008281"/>
    </source>
</evidence>
<proteinExistence type="predicted"/>
<evidence type="ECO:0000259" key="1">
    <source>
        <dbReference type="PROSITE" id="PS50181"/>
    </source>
</evidence>
<keyword evidence="3" id="KW-1185">Reference proteome</keyword>
<dbReference type="EMBL" id="DS268498">
    <property type="protein sequence ID" value="EFP12260.1"/>
    <property type="molecule type" value="Genomic_DNA"/>
</dbReference>
<dbReference type="CTD" id="9828190"/>
<dbReference type="InParanoid" id="E3MYP5"/>
<protein>
    <recommendedName>
        <fullName evidence="1">F-box domain-containing protein</fullName>
    </recommendedName>
</protein>
<name>E3MYP5_CAERE</name>
<dbReference type="KEGG" id="crq:GCK72_003307"/>
<organism evidence="3">
    <name type="scientific">Caenorhabditis remanei</name>
    <name type="common">Caenorhabditis vulgaris</name>
    <dbReference type="NCBI Taxonomy" id="31234"/>
    <lineage>
        <taxon>Eukaryota</taxon>
        <taxon>Metazoa</taxon>
        <taxon>Ecdysozoa</taxon>
        <taxon>Nematoda</taxon>
        <taxon>Chromadorea</taxon>
        <taxon>Rhabditida</taxon>
        <taxon>Rhabditina</taxon>
        <taxon>Rhabditomorpha</taxon>
        <taxon>Rhabditoidea</taxon>
        <taxon>Rhabditidae</taxon>
        <taxon>Peloderinae</taxon>
        <taxon>Caenorhabditis</taxon>
    </lineage>
</organism>
<dbReference type="HOGENOM" id="CLU_028840_0_1_1"/>
<evidence type="ECO:0000313" key="2">
    <source>
        <dbReference type="EMBL" id="EFP12260.1"/>
    </source>
</evidence>
<dbReference type="InterPro" id="IPR012885">
    <property type="entry name" value="F-box_Sdz-33"/>
</dbReference>
<dbReference type="InterPro" id="IPR001810">
    <property type="entry name" value="F-box_dom"/>
</dbReference>
<dbReference type="AlphaFoldDB" id="E3MYP5"/>
<accession>E3MYP5</accession>
<dbReference type="PANTHER" id="PTHR21503">
    <property type="entry name" value="F-BOX-CONTAINING HYPOTHETICAL PROTEIN C.ELEGANS"/>
    <property type="match status" value="1"/>
</dbReference>
<dbReference type="Proteomes" id="UP000008281">
    <property type="component" value="Unassembled WGS sequence"/>
</dbReference>
<dbReference type="RefSeq" id="XP_003098707.2">
    <property type="nucleotide sequence ID" value="XM_003098659.2"/>
</dbReference>
<dbReference type="PROSITE" id="PS50181">
    <property type="entry name" value="FBOX"/>
    <property type="match status" value="1"/>
</dbReference>
<reference evidence="2" key="1">
    <citation type="submission" date="2007-07" db="EMBL/GenBank/DDBJ databases">
        <title>PCAP assembly of the Caenorhabditis remanei genome.</title>
        <authorList>
            <consortium name="The Caenorhabditis remanei Sequencing Consortium"/>
            <person name="Wilson R.K."/>
        </authorList>
    </citation>
    <scope>NUCLEOTIDE SEQUENCE [LARGE SCALE GENOMIC DNA]</scope>
    <source>
        <strain evidence="2">PB4641</strain>
    </source>
</reference>